<gene>
    <name evidence="2" type="ORF">AVEN_184121_1</name>
</gene>
<dbReference type="EMBL" id="BGPR01005643">
    <property type="protein sequence ID" value="GBN12067.1"/>
    <property type="molecule type" value="Genomic_DNA"/>
</dbReference>
<reference evidence="2 3" key="1">
    <citation type="journal article" date="2019" name="Sci. Rep.">
        <title>Orb-weaving spider Araneus ventricosus genome elucidates the spidroin gene catalogue.</title>
        <authorList>
            <person name="Kono N."/>
            <person name="Nakamura H."/>
            <person name="Ohtoshi R."/>
            <person name="Moran D.A.P."/>
            <person name="Shinohara A."/>
            <person name="Yoshida Y."/>
            <person name="Fujiwara M."/>
            <person name="Mori M."/>
            <person name="Tomita M."/>
            <person name="Arakawa K."/>
        </authorList>
    </citation>
    <scope>NUCLEOTIDE SEQUENCE [LARGE SCALE GENOMIC DNA]</scope>
</reference>
<dbReference type="Proteomes" id="UP000499080">
    <property type="component" value="Unassembled WGS sequence"/>
</dbReference>
<dbReference type="OrthoDB" id="6433533at2759"/>
<organism evidence="2 3">
    <name type="scientific">Araneus ventricosus</name>
    <name type="common">Orbweaver spider</name>
    <name type="synonym">Epeira ventricosa</name>
    <dbReference type="NCBI Taxonomy" id="182803"/>
    <lineage>
        <taxon>Eukaryota</taxon>
        <taxon>Metazoa</taxon>
        <taxon>Ecdysozoa</taxon>
        <taxon>Arthropoda</taxon>
        <taxon>Chelicerata</taxon>
        <taxon>Arachnida</taxon>
        <taxon>Araneae</taxon>
        <taxon>Araneomorphae</taxon>
        <taxon>Entelegynae</taxon>
        <taxon>Araneoidea</taxon>
        <taxon>Araneidae</taxon>
        <taxon>Araneus</taxon>
    </lineage>
</organism>
<keyword evidence="3" id="KW-1185">Reference proteome</keyword>
<evidence type="ECO:0000313" key="2">
    <source>
        <dbReference type="EMBL" id="GBN12067.1"/>
    </source>
</evidence>
<dbReference type="AlphaFoldDB" id="A0A4Y2LFD5"/>
<dbReference type="InterPro" id="IPR000477">
    <property type="entry name" value="RT_dom"/>
</dbReference>
<evidence type="ECO:0000313" key="3">
    <source>
        <dbReference type="Proteomes" id="UP000499080"/>
    </source>
</evidence>
<name>A0A4Y2LFD5_ARAVE</name>
<protein>
    <recommendedName>
        <fullName evidence="1">Reverse transcriptase domain-containing protein</fullName>
    </recommendedName>
</protein>
<accession>A0A4Y2LFD5</accession>
<evidence type="ECO:0000259" key="1">
    <source>
        <dbReference type="Pfam" id="PF00078"/>
    </source>
</evidence>
<feature type="domain" description="Reverse transcriptase" evidence="1">
    <location>
        <begin position="7"/>
        <end position="96"/>
    </location>
</feature>
<sequence length="146" mass="16749">MTSDQGQKQGCPQSSCNGPTFWNLVANEILQENWPINTNIQAFANKFVLVSHTPTRVELESQINQSIVEFSTWVSKNQLQISADKTNYVLISKLVWGPTIRWLDEKINRPLLLNISVGAYIDVKKNWNTHRKAQSTRATQLYEIFL</sequence>
<proteinExistence type="predicted"/>
<dbReference type="Pfam" id="PF00078">
    <property type="entry name" value="RVT_1"/>
    <property type="match status" value="1"/>
</dbReference>
<comment type="caution">
    <text evidence="2">The sequence shown here is derived from an EMBL/GenBank/DDBJ whole genome shotgun (WGS) entry which is preliminary data.</text>
</comment>